<organism evidence="1 2">
    <name type="scientific">Candidatus Methanofastidiosum methylothiophilum</name>
    <dbReference type="NCBI Taxonomy" id="1705564"/>
    <lineage>
        <taxon>Archaea</taxon>
        <taxon>Methanobacteriati</taxon>
        <taxon>Methanobacteriota</taxon>
        <taxon>Stenosarchaea group</taxon>
        <taxon>Candidatus Methanofastidiosia</taxon>
        <taxon>Candidatus Methanofastidiosales</taxon>
        <taxon>Candidatus Methanofastidiosaceae</taxon>
        <taxon>Candidatus Methanofastidiosum</taxon>
    </lineage>
</organism>
<dbReference type="AlphaFoldDB" id="A0A150IN19"/>
<dbReference type="EMBL" id="LNGD01000221">
    <property type="protein sequence ID" value="KYC46215.1"/>
    <property type="molecule type" value="Genomic_DNA"/>
</dbReference>
<gene>
    <name evidence="1" type="ORF">AMQ74_01860</name>
</gene>
<sequence>MLWQYKKEYEEDLEKWVDFYTKNIQIKKDLYRIDTRIDTCKKCGKLILLYNVYKVEIFRHYPSGRYFKYKGQLKFLYCPKEEYKFNCPDCRNNEFNLDPINFENRFRKEFER</sequence>
<proteinExistence type="predicted"/>
<evidence type="ECO:0000313" key="2">
    <source>
        <dbReference type="Proteomes" id="UP000075578"/>
    </source>
</evidence>
<comment type="caution">
    <text evidence="1">The sequence shown here is derived from an EMBL/GenBank/DDBJ whole genome shotgun (WGS) entry which is preliminary data.</text>
</comment>
<dbReference type="Proteomes" id="UP000075578">
    <property type="component" value="Unassembled WGS sequence"/>
</dbReference>
<protein>
    <submittedName>
        <fullName evidence="1">Uncharacterized protein</fullName>
    </submittedName>
</protein>
<name>A0A150IN19_9EURY</name>
<accession>A0A150IN19</accession>
<evidence type="ECO:0000313" key="1">
    <source>
        <dbReference type="EMBL" id="KYC46215.1"/>
    </source>
</evidence>
<reference evidence="1 2" key="1">
    <citation type="journal article" date="2016" name="ISME J.">
        <title>Chasing the elusive Euryarchaeota class WSA2: genomes reveal a uniquely fastidious methyl-reducing methanogen.</title>
        <authorList>
            <person name="Nobu M.K."/>
            <person name="Narihiro T."/>
            <person name="Kuroda K."/>
            <person name="Mei R."/>
            <person name="Liu W.T."/>
        </authorList>
    </citation>
    <scope>NUCLEOTIDE SEQUENCE [LARGE SCALE GENOMIC DNA]</scope>
    <source>
        <strain evidence="1">U1lsi0528_Bin089</strain>
    </source>
</reference>